<dbReference type="AlphaFoldDB" id="A0A1E2RY95"/>
<dbReference type="InterPro" id="IPR014546">
    <property type="entry name" value="UCP028440_lipidA_biosyn"/>
</dbReference>
<dbReference type="OrthoDB" id="9793186at2"/>
<dbReference type="InterPro" id="IPR011499">
    <property type="entry name" value="Lipid_A_biosynth_N"/>
</dbReference>
<proteinExistence type="predicted"/>
<keyword evidence="1" id="KW-1133">Transmembrane helix</keyword>
<dbReference type="GO" id="GO:0009245">
    <property type="term" value="P:lipid A biosynthetic process"/>
    <property type="evidence" value="ECO:0007669"/>
    <property type="project" value="InterPro"/>
</dbReference>
<keyword evidence="1" id="KW-0472">Membrane</keyword>
<dbReference type="SMART" id="SM01259">
    <property type="entry name" value="LAB_N"/>
    <property type="match status" value="1"/>
</dbReference>
<feature type="transmembrane region" description="Helical" evidence="1">
    <location>
        <begin position="76"/>
        <end position="95"/>
    </location>
</feature>
<dbReference type="GO" id="GO:0008915">
    <property type="term" value="F:lipid-A-disaccharide synthase activity"/>
    <property type="evidence" value="ECO:0007669"/>
    <property type="project" value="InterPro"/>
</dbReference>
<protein>
    <submittedName>
        <fullName evidence="3">Lipid-A-disaccharide synthase</fullName>
    </submittedName>
</protein>
<dbReference type="RefSeq" id="WP_069095144.1">
    <property type="nucleotide sequence ID" value="NZ_MASI01000004.1"/>
</dbReference>
<gene>
    <name evidence="3" type="ORF">A7A08_01868</name>
</gene>
<dbReference type="EMBL" id="MASI01000004">
    <property type="protein sequence ID" value="ODA67122.1"/>
    <property type="molecule type" value="Genomic_DNA"/>
</dbReference>
<feature type="transmembrane region" description="Helical" evidence="1">
    <location>
        <begin position="17"/>
        <end position="40"/>
    </location>
</feature>
<dbReference type="STRING" id="1177755.A7A08_01868"/>
<feature type="domain" description="Lipid A biosynthesis N-terminal" evidence="2">
    <location>
        <begin position="22"/>
        <end position="93"/>
    </location>
</feature>
<dbReference type="GO" id="GO:0016020">
    <property type="term" value="C:membrane"/>
    <property type="evidence" value="ECO:0007669"/>
    <property type="project" value="GOC"/>
</dbReference>
<dbReference type="Proteomes" id="UP000095087">
    <property type="component" value="Unassembled WGS sequence"/>
</dbReference>
<feature type="transmembrane region" description="Helical" evidence="1">
    <location>
        <begin position="52"/>
        <end position="70"/>
    </location>
</feature>
<sequence>MIGALVQWWDATPTVELVWLATGLVAQLLFSMRFLVQWIATERARASIIPETFWYFSFAGGVLLFAYAIYRMDPVFILGQATGLVIYSRNIYFIWLGKRVPGTAKAT</sequence>
<accession>A0A1E2RY95</accession>
<dbReference type="Pfam" id="PF07578">
    <property type="entry name" value="LAB_N"/>
    <property type="match status" value="1"/>
</dbReference>
<reference evidence="3 4" key="1">
    <citation type="submission" date="2016-07" db="EMBL/GenBank/DDBJ databases">
        <title>Draft genome sequence of Methyloligella halotolerans C2T (VKM B-2706T=CCUG 61687T=DSM 25045T), a halotolerant polyhydroxybutyrate accumulating methylotroph.</title>
        <authorList>
            <person name="Vasilenko O.V."/>
            <person name="Doronina N.V."/>
            <person name="Poroshina M.N."/>
            <person name="Tarlachkov S.V."/>
            <person name="Trotsenko Y.A."/>
        </authorList>
    </citation>
    <scope>NUCLEOTIDE SEQUENCE [LARGE SCALE GENOMIC DNA]</scope>
    <source>
        <strain evidence="3 4">VKM B-2706</strain>
    </source>
</reference>
<keyword evidence="4" id="KW-1185">Reference proteome</keyword>
<evidence type="ECO:0000313" key="3">
    <source>
        <dbReference type="EMBL" id="ODA67122.1"/>
    </source>
</evidence>
<comment type="caution">
    <text evidence="3">The sequence shown here is derived from an EMBL/GenBank/DDBJ whole genome shotgun (WGS) entry which is preliminary data.</text>
</comment>
<evidence type="ECO:0000313" key="4">
    <source>
        <dbReference type="Proteomes" id="UP000095087"/>
    </source>
</evidence>
<name>A0A1E2RY95_9HYPH</name>
<organism evidence="3 4">
    <name type="scientific">Methyloligella halotolerans</name>
    <dbReference type="NCBI Taxonomy" id="1177755"/>
    <lineage>
        <taxon>Bacteria</taxon>
        <taxon>Pseudomonadati</taxon>
        <taxon>Pseudomonadota</taxon>
        <taxon>Alphaproteobacteria</taxon>
        <taxon>Hyphomicrobiales</taxon>
        <taxon>Hyphomicrobiaceae</taxon>
        <taxon>Methyloligella</taxon>
    </lineage>
</organism>
<evidence type="ECO:0000256" key="1">
    <source>
        <dbReference type="SAM" id="Phobius"/>
    </source>
</evidence>
<dbReference type="PIRSF" id="PIRSF028440">
    <property type="entry name" value="UCP_LAB_N"/>
    <property type="match status" value="1"/>
</dbReference>
<evidence type="ECO:0000259" key="2">
    <source>
        <dbReference type="SMART" id="SM01259"/>
    </source>
</evidence>
<keyword evidence="1" id="KW-0812">Transmembrane</keyword>